<dbReference type="Pfam" id="PF02481">
    <property type="entry name" value="DNA_processg_A"/>
    <property type="match status" value="1"/>
</dbReference>
<gene>
    <name evidence="3" type="primary">dprA</name>
    <name evidence="3" type="ORF">DC346_15320</name>
</gene>
<dbReference type="EMBL" id="QEWH01000118">
    <property type="protein sequence ID" value="RBA42810.1"/>
    <property type="molecule type" value="Genomic_DNA"/>
</dbReference>
<evidence type="ECO:0000259" key="2">
    <source>
        <dbReference type="Pfam" id="PF02481"/>
    </source>
</evidence>
<dbReference type="PANTHER" id="PTHR43022:SF1">
    <property type="entry name" value="PROTEIN SMF"/>
    <property type="match status" value="1"/>
</dbReference>
<proteinExistence type="inferred from homology"/>
<dbReference type="InterPro" id="IPR057666">
    <property type="entry name" value="DrpA_SLOG"/>
</dbReference>
<dbReference type="Gene3D" id="3.40.50.450">
    <property type="match status" value="1"/>
</dbReference>
<accession>A0A365PF70</accession>
<dbReference type="NCBIfam" id="TIGR00732">
    <property type="entry name" value="dprA"/>
    <property type="match status" value="1"/>
</dbReference>
<name>A0A365PF70_ACIJU</name>
<dbReference type="SUPFAM" id="SSF102405">
    <property type="entry name" value="MCP/YpsA-like"/>
    <property type="match status" value="1"/>
</dbReference>
<comment type="caution">
    <text evidence="3">The sequence shown here is derived from an EMBL/GenBank/DDBJ whole genome shotgun (WGS) entry which is preliminary data.</text>
</comment>
<organism evidence="3 4">
    <name type="scientific">Acinetobacter junii</name>
    <dbReference type="NCBI Taxonomy" id="40215"/>
    <lineage>
        <taxon>Bacteria</taxon>
        <taxon>Pseudomonadati</taxon>
        <taxon>Pseudomonadota</taxon>
        <taxon>Gammaproteobacteria</taxon>
        <taxon>Moraxellales</taxon>
        <taxon>Moraxellaceae</taxon>
        <taxon>Acinetobacter</taxon>
    </lineage>
</organism>
<dbReference type="STRING" id="40215.BVL33_00335"/>
<dbReference type="RefSeq" id="WP_112986699.1">
    <property type="nucleotide sequence ID" value="NZ_CP131470.1"/>
</dbReference>
<dbReference type="Proteomes" id="UP000253688">
    <property type="component" value="Unassembled WGS sequence"/>
</dbReference>
<dbReference type="GO" id="GO:0009294">
    <property type="term" value="P:DNA-mediated transformation"/>
    <property type="evidence" value="ECO:0007669"/>
    <property type="project" value="InterPro"/>
</dbReference>
<feature type="domain" description="Smf/DprA SLOG" evidence="2">
    <location>
        <begin position="87"/>
        <end position="294"/>
    </location>
</feature>
<dbReference type="PANTHER" id="PTHR43022">
    <property type="entry name" value="PROTEIN SMF"/>
    <property type="match status" value="1"/>
</dbReference>
<comment type="similarity">
    <text evidence="1">Belongs to the DprA/Smf family.</text>
</comment>
<protein>
    <submittedName>
        <fullName evidence="3">DNA-protecting protein DprA</fullName>
    </submittedName>
</protein>
<evidence type="ECO:0000256" key="1">
    <source>
        <dbReference type="ARBA" id="ARBA00006525"/>
    </source>
</evidence>
<sequence>MLNQLSPHHYHTVLVWYLVQHSLSSFHKILKHFGSCEQATQNHRFSEWYQLSLHANHLKRLEEFQSTQGQKQFEQIVQLILKHCDFIVTPHDIDYPKQLMPYADHPPILFGQGHLQALLQPQIALVGSRKPSPHGRQVAYDFAYYLSEKGFYITSGLAHGIDEAAHRGGLAHHRSIAVTGTGLDTVYPTQNKPLAQQIAQSGAIITEFLPTTLPLQQHFPRRNRIVSGLSLGVLVVEAALKSGSLITANEAANQGKMVFAIPGHIYSEYHQGCHQLIREGAVLVDHPEQIIEDLALPTHWQTQQHTKDAVEQHSTLPPHLISLYQNLDWIGQDLDLLSQRYPAPISEITSQLMELELLGLCIQQGGRYLRCRPIH</sequence>
<evidence type="ECO:0000313" key="3">
    <source>
        <dbReference type="EMBL" id="RBA42810.1"/>
    </source>
</evidence>
<evidence type="ECO:0000313" key="4">
    <source>
        <dbReference type="Proteomes" id="UP000253688"/>
    </source>
</evidence>
<dbReference type="InterPro" id="IPR003488">
    <property type="entry name" value="DprA"/>
</dbReference>
<reference evidence="3 4" key="1">
    <citation type="submission" date="2018-04" db="EMBL/GenBank/DDBJ databases">
        <title>Acinetobacter junii Genome sequencing and assembly.</title>
        <authorList>
            <person name="Su J."/>
            <person name="Rensing C."/>
            <person name="Mazhar H.S."/>
        </authorList>
    </citation>
    <scope>NUCLEOTIDE SEQUENCE [LARGE SCALE GENOMIC DNA]</scope>
    <source>
        <strain evidence="3 4">SC22</strain>
    </source>
</reference>
<dbReference type="AlphaFoldDB" id="A0A365PF70"/>